<organism evidence="2 3">
    <name type="scientific">Actinophytocola xinjiangensis</name>
    <dbReference type="NCBI Taxonomy" id="485602"/>
    <lineage>
        <taxon>Bacteria</taxon>
        <taxon>Bacillati</taxon>
        <taxon>Actinomycetota</taxon>
        <taxon>Actinomycetes</taxon>
        <taxon>Pseudonocardiales</taxon>
        <taxon>Pseudonocardiaceae</taxon>
    </lineage>
</organism>
<evidence type="ECO:0000313" key="2">
    <source>
        <dbReference type="EMBL" id="OLF10199.1"/>
    </source>
</evidence>
<feature type="region of interest" description="Disordered" evidence="1">
    <location>
        <begin position="1"/>
        <end position="21"/>
    </location>
</feature>
<evidence type="ECO:0000313" key="3">
    <source>
        <dbReference type="Proteomes" id="UP000185696"/>
    </source>
</evidence>
<accession>A0A7Z0WMK1</accession>
<feature type="compositionally biased region" description="Low complexity" evidence="1">
    <location>
        <begin position="8"/>
        <end position="18"/>
    </location>
</feature>
<gene>
    <name evidence="2" type="ORF">BLA60_17305</name>
</gene>
<dbReference type="EMBL" id="MSIF01000007">
    <property type="protein sequence ID" value="OLF10199.1"/>
    <property type="molecule type" value="Genomic_DNA"/>
</dbReference>
<evidence type="ECO:0000256" key="1">
    <source>
        <dbReference type="SAM" id="MobiDB-lite"/>
    </source>
</evidence>
<protein>
    <submittedName>
        <fullName evidence="2">Uncharacterized protein</fullName>
    </submittedName>
</protein>
<sequence>MDPPEQHSGTSSGTSSGTPHGTLIVRAWLEDGRPDRLRVRILSTVGGQPAPPLAASSVEAVQTAVREFLTRLANIAEDSR</sequence>
<comment type="caution">
    <text evidence="2">The sequence shown here is derived from an EMBL/GenBank/DDBJ whole genome shotgun (WGS) entry which is preliminary data.</text>
</comment>
<reference evidence="2 3" key="1">
    <citation type="submission" date="2016-12" db="EMBL/GenBank/DDBJ databases">
        <title>The draft genome sequence of Actinophytocola xinjiangensis.</title>
        <authorList>
            <person name="Wang W."/>
            <person name="Yuan L."/>
        </authorList>
    </citation>
    <scope>NUCLEOTIDE SEQUENCE [LARGE SCALE GENOMIC DNA]</scope>
    <source>
        <strain evidence="2 3">CGMCC 4.4663</strain>
    </source>
</reference>
<name>A0A7Z0WMK1_9PSEU</name>
<proteinExistence type="predicted"/>
<keyword evidence="3" id="KW-1185">Reference proteome</keyword>
<dbReference type="Proteomes" id="UP000185696">
    <property type="component" value="Unassembled WGS sequence"/>
</dbReference>
<dbReference type="AlphaFoldDB" id="A0A7Z0WMK1"/>